<dbReference type="EMBL" id="KN832880">
    <property type="protein sequence ID" value="KIM98705.1"/>
    <property type="molecule type" value="Genomic_DNA"/>
</dbReference>
<name>A0A0C3GRP2_OIDMZ</name>
<dbReference type="GO" id="GO:0071949">
    <property type="term" value="F:FAD binding"/>
    <property type="evidence" value="ECO:0007669"/>
    <property type="project" value="InterPro"/>
</dbReference>
<evidence type="ECO:0000256" key="1">
    <source>
        <dbReference type="ARBA" id="ARBA00001974"/>
    </source>
</evidence>
<dbReference type="SUPFAM" id="SSF54373">
    <property type="entry name" value="FAD-linked reductases, C-terminal domain"/>
    <property type="match status" value="1"/>
</dbReference>
<keyword evidence="9" id="KW-1185">Reference proteome</keyword>
<feature type="binding site" evidence="6">
    <location>
        <position position="299"/>
    </location>
    <ligand>
        <name>D-dopa</name>
        <dbReference type="ChEBI" id="CHEBI:149689"/>
    </ligand>
</feature>
<dbReference type="Gene3D" id="3.40.50.720">
    <property type="entry name" value="NAD(P)-binding Rossmann-like Domain"/>
    <property type="match status" value="1"/>
</dbReference>
<evidence type="ECO:0000256" key="6">
    <source>
        <dbReference type="PIRSR" id="PIRSR000189-1"/>
    </source>
</evidence>
<feature type="domain" description="FAD dependent oxidoreductase" evidence="7">
    <location>
        <begin position="9"/>
        <end position="341"/>
    </location>
</feature>
<dbReference type="InParanoid" id="A0A0C3GRP2"/>
<comment type="similarity">
    <text evidence="2">Belongs to the DAMOX/DASOX family.</text>
</comment>
<keyword evidence="3" id="KW-0285">Flavoprotein</keyword>
<dbReference type="OrthoDB" id="2015447at2759"/>
<reference evidence="9" key="2">
    <citation type="submission" date="2015-01" db="EMBL/GenBank/DDBJ databases">
        <title>Evolutionary Origins and Diversification of the Mycorrhizal Mutualists.</title>
        <authorList>
            <consortium name="DOE Joint Genome Institute"/>
            <consortium name="Mycorrhizal Genomics Consortium"/>
            <person name="Kohler A."/>
            <person name="Kuo A."/>
            <person name="Nagy L.G."/>
            <person name="Floudas D."/>
            <person name="Copeland A."/>
            <person name="Barry K.W."/>
            <person name="Cichocki N."/>
            <person name="Veneault-Fourrey C."/>
            <person name="LaButti K."/>
            <person name="Lindquist E.A."/>
            <person name="Lipzen A."/>
            <person name="Lundell T."/>
            <person name="Morin E."/>
            <person name="Murat C."/>
            <person name="Riley R."/>
            <person name="Ohm R."/>
            <person name="Sun H."/>
            <person name="Tunlid A."/>
            <person name="Henrissat B."/>
            <person name="Grigoriev I.V."/>
            <person name="Hibbett D.S."/>
            <person name="Martin F."/>
        </authorList>
    </citation>
    <scope>NUCLEOTIDE SEQUENCE [LARGE SCALE GENOMIC DNA]</scope>
    <source>
        <strain evidence="9">Zn</strain>
    </source>
</reference>
<evidence type="ECO:0000256" key="4">
    <source>
        <dbReference type="ARBA" id="ARBA00022827"/>
    </source>
</evidence>
<dbReference type="GO" id="GO:0019478">
    <property type="term" value="P:D-amino acid catabolic process"/>
    <property type="evidence" value="ECO:0007669"/>
    <property type="project" value="TreeGrafter"/>
</dbReference>
<proteinExistence type="inferred from homology"/>
<organism evidence="8 9">
    <name type="scientific">Oidiodendron maius (strain Zn)</name>
    <dbReference type="NCBI Taxonomy" id="913774"/>
    <lineage>
        <taxon>Eukaryota</taxon>
        <taxon>Fungi</taxon>
        <taxon>Dikarya</taxon>
        <taxon>Ascomycota</taxon>
        <taxon>Pezizomycotina</taxon>
        <taxon>Leotiomycetes</taxon>
        <taxon>Leotiomycetes incertae sedis</taxon>
        <taxon>Myxotrichaceae</taxon>
        <taxon>Oidiodendron</taxon>
    </lineage>
</organism>
<dbReference type="PROSITE" id="PS51257">
    <property type="entry name" value="PROKAR_LIPOPROTEIN"/>
    <property type="match status" value="1"/>
</dbReference>
<gene>
    <name evidence="8" type="ORF">OIDMADRAFT_167502</name>
</gene>
<dbReference type="InterPro" id="IPR023209">
    <property type="entry name" value="DAO"/>
</dbReference>
<dbReference type="Pfam" id="PF01266">
    <property type="entry name" value="DAO"/>
    <property type="match status" value="1"/>
</dbReference>
<keyword evidence="5" id="KW-0560">Oxidoreductase</keyword>
<dbReference type="Proteomes" id="UP000054321">
    <property type="component" value="Unassembled WGS sequence"/>
</dbReference>
<dbReference type="GO" id="GO:0003884">
    <property type="term" value="F:D-amino-acid oxidase activity"/>
    <property type="evidence" value="ECO:0007669"/>
    <property type="project" value="InterPro"/>
</dbReference>
<evidence type="ECO:0000256" key="2">
    <source>
        <dbReference type="ARBA" id="ARBA00006730"/>
    </source>
</evidence>
<dbReference type="PIRSF" id="PIRSF000189">
    <property type="entry name" value="D-aa_oxidase"/>
    <property type="match status" value="1"/>
</dbReference>
<comment type="cofactor">
    <cofactor evidence="1 6">
        <name>FAD</name>
        <dbReference type="ChEBI" id="CHEBI:57692"/>
    </cofactor>
</comment>
<dbReference type="STRING" id="913774.A0A0C3GRP2"/>
<dbReference type="SUPFAM" id="SSF51971">
    <property type="entry name" value="Nucleotide-binding domain"/>
    <property type="match status" value="1"/>
</dbReference>
<dbReference type="PROSITE" id="PS00677">
    <property type="entry name" value="DAO"/>
    <property type="match status" value="1"/>
</dbReference>
<dbReference type="AlphaFoldDB" id="A0A0C3GRP2"/>
<evidence type="ECO:0000313" key="8">
    <source>
        <dbReference type="EMBL" id="KIM98705.1"/>
    </source>
</evidence>
<sequence length="358" mass="39497">MSSSPKESAIVLGAGIAGLTTACTLLARHQSSLDITVIAKHLPGDISHTEYCSPQAGANWRSFECELNQYAQYDKISFYRFLDIADQNPESGVKRFPMRLVFGNESKKSELWFHELVGGITDVPKKDLPEGAAWGVDLVTFMYNPNVYLHWLYARLVKAGVKILRRSYGHLDGLISDFPKVTAVFNCTGLGARHLGGVRDEKVYPKKGQTILISEPKSPIDRMYIWSQPSLFGPNEFAHVFPRPLGGGIIIGGVRRENDWDGSFDLSLADRIKMRACQLCPELGKPEDLQVVQHNVGLRPGRTGGARVAIEEYHGKSVIHNYGAGSAGYQSSWGMAEHAVALFSEKSNFDRSALSAKL</sequence>
<dbReference type="InterPro" id="IPR006181">
    <property type="entry name" value="D-amino_acid_oxidase_CS"/>
</dbReference>
<dbReference type="PANTHER" id="PTHR11530">
    <property type="entry name" value="D-AMINO ACID OXIDASE"/>
    <property type="match status" value="1"/>
</dbReference>
<protein>
    <recommendedName>
        <fullName evidence="7">FAD dependent oxidoreductase domain-containing protein</fullName>
    </recommendedName>
</protein>
<dbReference type="GO" id="GO:0005737">
    <property type="term" value="C:cytoplasm"/>
    <property type="evidence" value="ECO:0007669"/>
    <property type="project" value="TreeGrafter"/>
</dbReference>
<evidence type="ECO:0000256" key="3">
    <source>
        <dbReference type="ARBA" id="ARBA00022630"/>
    </source>
</evidence>
<dbReference type="HOGENOM" id="CLU_034311_1_0_1"/>
<dbReference type="PANTHER" id="PTHR11530:SF16">
    <property type="entry name" value="D-AMINO ACID OXIDASE (AFU_ORTHOLOGUE AFUA_5G11290)"/>
    <property type="match status" value="1"/>
</dbReference>
<feature type="binding site" evidence="6">
    <location>
        <position position="188"/>
    </location>
    <ligand>
        <name>FAD</name>
        <dbReference type="ChEBI" id="CHEBI:57692"/>
    </ligand>
</feature>
<evidence type="ECO:0000259" key="7">
    <source>
        <dbReference type="Pfam" id="PF01266"/>
    </source>
</evidence>
<dbReference type="Gene3D" id="3.30.9.10">
    <property type="entry name" value="D-Amino Acid Oxidase, subunit A, domain 2"/>
    <property type="match status" value="1"/>
</dbReference>
<accession>A0A0C3GRP2</accession>
<keyword evidence="4 6" id="KW-0274">FAD</keyword>
<evidence type="ECO:0000313" key="9">
    <source>
        <dbReference type="Proteomes" id="UP000054321"/>
    </source>
</evidence>
<evidence type="ECO:0000256" key="5">
    <source>
        <dbReference type="ARBA" id="ARBA00023002"/>
    </source>
</evidence>
<dbReference type="InterPro" id="IPR006076">
    <property type="entry name" value="FAD-dep_OxRdtase"/>
</dbReference>
<reference evidence="8 9" key="1">
    <citation type="submission" date="2014-04" db="EMBL/GenBank/DDBJ databases">
        <authorList>
            <consortium name="DOE Joint Genome Institute"/>
            <person name="Kuo A."/>
            <person name="Martino E."/>
            <person name="Perotto S."/>
            <person name="Kohler A."/>
            <person name="Nagy L.G."/>
            <person name="Floudas D."/>
            <person name="Copeland A."/>
            <person name="Barry K.W."/>
            <person name="Cichocki N."/>
            <person name="Veneault-Fourrey C."/>
            <person name="LaButti K."/>
            <person name="Lindquist E.A."/>
            <person name="Lipzen A."/>
            <person name="Lundell T."/>
            <person name="Morin E."/>
            <person name="Murat C."/>
            <person name="Sun H."/>
            <person name="Tunlid A."/>
            <person name="Henrissat B."/>
            <person name="Grigoriev I.V."/>
            <person name="Hibbett D.S."/>
            <person name="Martin F."/>
            <person name="Nordberg H.P."/>
            <person name="Cantor M.N."/>
            <person name="Hua S.X."/>
        </authorList>
    </citation>
    <scope>NUCLEOTIDE SEQUENCE [LARGE SCALE GENOMIC DNA]</scope>
    <source>
        <strain evidence="8 9">Zn</strain>
    </source>
</reference>